<dbReference type="Gene3D" id="3.40.630.30">
    <property type="match status" value="1"/>
</dbReference>
<protein>
    <submittedName>
        <fullName evidence="2">GNAT superfamily N-acetyltransferase</fullName>
    </submittedName>
</protein>
<dbReference type="PROSITE" id="PS51186">
    <property type="entry name" value="GNAT"/>
    <property type="match status" value="1"/>
</dbReference>
<dbReference type="EMBL" id="JACJIA010000014">
    <property type="protein sequence ID" value="MBA8956190.1"/>
    <property type="molecule type" value="Genomic_DNA"/>
</dbReference>
<keyword evidence="3" id="KW-1185">Reference proteome</keyword>
<feature type="domain" description="N-acetyltransferase" evidence="1">
    <location>
        <begin position="6"/>
        <end position="174"/>
    </location>
</feature>
<keyword evidence="2" id="KW-0808">Transferase</keyword>
<sequence length="187" mass="20271">MPNHPPHLRQATTDDVPALLALMDSVLKWLVAQDRPQQWGTVPFSQQPGFADRVADWASQGVITVAERHGRRVGLLAAAFVLPPRVPAGVVPDGSMFIHTVMTDRGPDGRGVGPALLAHAERLAGTHDAPALALDHWADSPELGRIYHEHGYVPVAEYTDQRDGNTVRNLVRVRRLSGEHAGSEGGR</sequence>
<dbReference type="InterPro" id="IPR000182">
    <property type="entry name" value="GNAT_dom"/>
</dbReference>
<dbReference type="GO" id="GO:0016747">
    <property type="term" value="F:acyltransferase activity, transferring groups other than amino-acyl groups"/>
    <property type="evidence" value="ECO:0007669"/>
    <property type="project" value="InterPro"/>
</dbReference>
<evidence type="ECO:0000313" key="2">
    <source>
        <dbReference type="EMBL" id="MBA8956190.1"/>
    </source>
</evidence>
<dbReference type="InterPro" id="IPR016181">
    <property type="entry name" value="Acyl_CoA_acyltransferase"/>
</dbReference>
<evidence type="ECO:0000313" key="3">
    <source>
        <dbReference type="Proteomes" id="UP000572680"/>
    </source>
</evidence>
<dbReference type="SUPFAM" id="SSF55729">
    <property type="entry name" value="Acyl-CoA N-acyltransferases (Nat)"/>
    <property type="match status" value="1"/>
</dbReference>
<dbReference type="Proteomes" id="UP000572680">
    <property type="component" value="Unassembled WGS sequence"/>
</dbReference>
<dbReference type="AlphaFoldDB" id="A0A7W3LXV6"/>
<accession>A0A7W3LXV6</accession>
<evidence type="ECO:0000259" key="1">
    <source>
        <dbReference type="PROSITE" id="PS51186"/>
    </source>
</evidence>
<proteinExistence type="predicted"/>
<reference evidence="2 3" key="1">
    <citation type="submission" date="2020-08" db="EMBL/GenBank/DDBJ databases">
        <title>Genomic Encyclopedia of Type Strains, Phase IV (KMG-IV): sequencing the most valuable type-strain genomes for metagenomic binning, comparative biology and taxonomic classification.</title>
        <authorList>
            <person name="Goeker M."/>
        </authorList>
    </citation>
    <scope>NUCLEOTIDE SEQUENCE [LARGE SCALE GENOMIC DNA]</scope>
    <source>
        <strain evidence="2 3">DSM 44197</strain>
    </source>
</reference>
<dbReference type="Pfam" id="PF00583">
    <property type="entry name" value="Acetyltransf_1"/>
    <property type="match status" value="1"/>
</dbReference>
<name>A0A7W3LXV6_ACTNM</name>
<gene>
    <name evidence="2" type="ORF">HNR61_007872</name>
</gene>
<dbReference type="RefSeq" id="WP_182848124.1">
    <property type="nucleotide sequence ID" value="NZ_BAAALP010000007.1"/>
</dbReference>
<organism evidence="2 3">
    <name type="scientific">Actinomadura namibiensis</name>
    <dbReference type="NCBI Taxonomy" id="182080"/>
    <lineage>
        <taxon>Bacteria</taxon>
        <taxon>Bacillati</taxon>
        <taxon>Actinomycetota</taxon>
        <taxon>Actinomycetes</taxon>
        <taxon>Streptosporangiales</taxon>
        <taxon>Thermomonosporaceae</taxon>
        <taxon>Actinomadura</taxon>
    </lineage>
</organism>
<comment type="caution">
    <text evidence="2">The sequence shown here is derived from an EMBL/GenBank/DDBJ whole genome shotgun (WGS) entry which is preliminary data.</text>
</comment>